<evidence type="ECO:0000256" key="6">
    <source>
        <dbReference type="ARBA" id="ARBA00022989"/>
    </source>
</evidence>
<dbReference type="GO" id="GO:0016757">
    <property type="term" value="F:glycosyltransferase activity"/>
    <property type="evidence" value="ECO:0007669"/>
    <property type="project" value="UniProtKB-KW"/>
</dbReference>
<evidence type="ECO:0000256" key="2">
    <source>
        <dbReference type="ARBA" id="ARBA00022676"/>
    </source>
</evidence>
<evidence type="ECO:0000256" key="5">
    <source>
        <dbReference type="ARBA" id="ARBA00022985"/>
    </source>
</evidence>
<evidence type="ECO:0000259" key="9">
    <source>
        <dbReference type="Pfam" id="PF00535"/>
    </source>
</evidence>
<feature type="transmembrane region" description="Helical" evidence="8">
    <location>
        <begin position="233"/>
        <end position="254"/>
    </location>
</feature>
<keyword evidence="7 8" id="KW-0472">Membrane</keyword>
<reference evidence="10 11" key="1">
    <citation type="journal article" date="2014" name="PLoS ONE">
        <title>Grimontia indica AK16(T), sp. nov., Isolated from a Seawater Sample Reports the Presence of Pathogenic Genes Similar to Vibrio Genus.</title>
        <authorList>
            <person name="Singh A."/>
            <person name="Vaidya B."/>
            <person name="Khatri I."/>
            <person name="Srinivas T.N."/>
            <person name="Subramanian S."/>
            <person name="Korpole S."/>
            <person name="Pinnaka A.K."/>
        </authorList>
    </citation>
    <scope>NUCLEOTIDE SEQUENCE [LARGE SCALE GENOMIC DNA]</scope>
    <source>
        <strain evidence="10 11">AK16</strain>
    </source>
</reference>
<gene>
    <name evidence="10" type="ORF">D515_00688</name>
</gene>
<dbReference type="RefSeq" id="WP_002537769.1">
    <property type="nucleotide sequence ID" value="NZ_ANFM02000014.1"/>
</dbReference>
<dbReference type="PANTHER" id="PTHR48090">
    <property type="entry name" value="UNDECAPRENYL-PHOSPHATE 4-DEOXY-4-FORMAMIDO-L-ARABINOSE TRANSFERASE-RELATED"/>
    <property type="match status" value="1"/>
</dbReference>
<dbReference type="InterPro" id="IPR029044">
    <property type="entry name" value="Nucleotide-diphossugar_trans"/>
</dbReference>
<dbReference type="CDD" id="cd04187">
    <property type="entry name" value="DPM1_like_bac"/>
    <property type="match status" value="1"/>
</dbReference>
<dbReference type="EMBL" id="ANFM02000014">
    <property type="protein sequence ID" value="EOD80118.1"/>
    <property type="molecule type" value="Genomic_DNA"/>
</dbReference>
<dbReference type="Proteomes" id="UP000011223">
    <property type="component" value="Unassembled WGS sequence"/>
</dbReference>
<feature type="domain" description="Glycosyltransferase 2-like" evidence="9">
    <location>
        <begin position="6"/>
        <end position="168"/>
    </location>
</feature>
<comment type="caution">
    <text evidence="10">The sequence shown here is derived from an EMBL/GenBank/DDBJ whole genome shotgun (WGS) entry which is preliminary data.</text>
</comment>
<dbReference type="GO" id="GO:0009103">
    <property type="term" value="P:lipopolysaccharide biosynthetic process"/>
    <property type="evidence" value="ECO:0007669"/>
    <property type="project" value="UniProtKB-KW"/>
</dbReference>
<feature type="transmembrane region" description="Helical" evidence="8">
    <location>
        <begin position="266"/>
        <end position="291"/>
    </location>
</feature>
<keyword evidence="5" id="KW-0448">Lipopolysaccharide biosynthesis</keyword>
<dbReference type="Gene3D" id="3.90.550.10">
    <property type="entry name" value="Spore Coat Polysaccharide Biosynthesis Protein SpsA, Chain A"/>
    <property type="match status" value="1"/>
</dbReference>
<dbReference type="InterPro" id="IPR001173">
    <property type="entry name" value="Glyco_trans_2-like"/>
</dbReference>
<evidence type="ECO:0000256" key="3">
    <source>
        <dbReference type="ARBA" id="ARBA00022679"/>
    </source>
</evidence>
<accession>R1GV96</accession>
<dbReference type="Pfam" id="PF00535">
    <property type="entry name" value="Glycos_transf_2"/>
    <property type="match status" value="1"/>
</dbReference>
<evidence type="ECO:0000256" key="1">
    <source>
        <dbReference type="ARBA" id="ARBA00022475"/>
    </source>
</evidence>
<dbReference type="PANTHER" id="PTHR48090:SF3">
    <property type="entry name" value="UNDECAPRENYL-PHOSPHATE 4-DEOXY-4-FORMAMIDO-L-ARABINOSE TRANSFERASE"/>
    <property type="match status" value="1"/>
</dbReference>
<evidence type="ECO:0000313" key="11">
    <source>
        <dbReference type="Proteomes" id="UP000011223"/>
    </source>
</evidence>
<evidence type="ECO:0000313" key="10">
    <source>
        <dbReference type="EMBL" id="EOD80118.1"/>
    </source>
</evidence>
<keyword evidence="1" id="KW-1003">Cell membrane</keyword>
<dbReference type="GO" id="GO:0005886">
    <property type="term" value="C:plasma membrane"/>
    <property type="evidence" value="ECO:0007669"/>
    <property type="project" value="TreeGrafter"/>
</dbReference>
<keyword evidence="4 8" id="KW-0812">Transmembrane</keyword>
<organism evidence="10 11">
    <name type="scientific">Grimontia indica</name>
    <dbReference type="NCBI Taxonomy" id="1056512"/>
    <lineage>
        <taxon>Bacteria</taxon>
        <taxon>Pseudomonadati</taxon>
        <taxon>Pseudomonadota</taxon>
        <taxon>Gammaproteobacteria</taxon>
        <taxon>Vibrionales</taxon>
        <taxon>Vibrionaceae</taxon>
        <taxon>Grimontia</taxon>
    </lineage>
</organism>
<evidence type="ECO:0000256" key="7">
    <source>
        <dbReference type="ARBA" id="ARBA00023136"/>
    </source>
</evidence>
<keyword evidence="2" id="KW-0328">Glycosyltransferase</keyword>
<evidence type="ECO:0000256" key="4">
    <source>
        <dbReference type="ARBA" id="ARBA00022692"/>
    </source>
</evidence>
<sequence length="312" mass="35297">MTKKITIVVPAYNEELNIKPLLDSIDSVVSRETSYKWEVKFVDDCSNDSTWEVISQQKGSANFEVNAIRFSSNFGKEPALVAGLSDSIESDAIIFMDADLQHPPEMIPSFLRKWEEGYMNVSAVRSSAKDYTAFKKFSSDVFYKVMNLFADIELPRGLTDFKLIDRNVALEFLKFKEKAVMFRGLIEWLGFRKTYIEFEAPARLNGEAAYSYRKLSRLAINSFTSFSLLPLKIAGMLGALILVSCSLLLIYMLISETIGIEVFTPMAYFVVFNTFLTGTVLSAIGFTAIYIGRIHVQVVDRPLYIISDRTQS</sequence>
<proteinExistence type="predicted"/>
<dbReference type="InterPro" id="IPR050256">
    <property type="entry name" value="Glycosyltransferase_2"/>
</dbReference>
<evidence type="ECO:0000256" key="8">
    <source>
        <dbReference type="SAM" id="Phobius"/>
    </source>
</evidence>
<dbReference type="eggNOG" id="COG0463">
    <property type="taxonomic scope" value="Bacteria"/>
</dbReference>
<dbReference type="AlphaFoldDB" id="R1GV96"/>
<protein>
    <recommendedName>
        <fullName evidence="9">Glycosyltransferase 2-like domain-containing protein</fullName>
    </recommendedName>
</protein>
<name>R1GV96_9GAMM</name>
<keyword evidence="6 8" id="KW-1133">Transmembrane helix</keyword>
<keyword evidence="3" id="KW-0808">Transferase</keyword>
<dbReference type="SUPFAM" id="SSF53448">
    <property type="entry name" value="Nucleotide-diphospho-sugar transferases"/>
    <property type="match status" value="1"/>
</dbReference>
<keyword evidence="11" id="KW-1185">Reference proteome</keyword>